<evidence type="ECO:0000313" key="3">
    <source>
        <dbReference type="Proteomes" id="UP000824242"/>
    </source>
</evidence>
<dbReference type="PANTHER" id="PTHR37304:SF1">
    <property type="entry name" value="MEMBRANE PROTEIN"/>
    <property type="match status" value="1"/>
</dbReference>
<dbReference type="Pfam" id="PF04070">
    <property type="entry name" value="DUF378"/>
    <property type="match status" value="1"/>
</dbReference>
<accession>A0A9D1DCZ2</accession>
<proteinExistence type="predicted"/>
<evidence type="ECO:0000313" key="2">
    <source>
        <dbReference type="EMBL" id="HIR46066.1"/>
    </source>
</evidence>
<comment type="caution">
    <text evidence="2">The sequence shown here is derived from an EMBL/GenBank/DDBJ whole genome shotgun (WGS) entry which is preliminary data.</text>
</comment>
<name>A0A9D1DCZ2_9FIRM</name>
<protein>
    <submittedName>
        <fullName evidence="2">DUF378 domain-containing protein</fullName>
    </submittedName>
</protein>
<gene>
    <name evidence="2" type="ORF">IAB89_00170</name>
</gene>
<dbReference type="InterPro" id="IPR007211">
    <property type="entry name" value="DUF378"/>
</dbReference>
<sequence>MIDKIALLLLIIGGINWGAIGIFQLDLVAWIFGGQAAILSRVIYTLVAISALWCISLLFRDTSETAHTVM</sequence>
<evidence type="ECO:0000256" key="1">
    <source>
        <dbReference type="SAM" id="Phobius"/>
    </source>
</evidence>
<organism evidence="2 3">
    <name type="scientific">Candidatus Caccousia avicola</name>
    <dbReference type="NCBI Taxonomy" id="2840721"/>
    <lineage>
        <taxon>Bacteria</taxon>
        <taxon>Bacillati</taxon>
        <taxon>Bacillota</taxon>
        <taxon>Clostridia</taxon>
        <taxon>Eubacteriales</taxon>
        <taxon>Oscillospiraceae</taxon>
        <taxon>Oscillospiraceae incertae sedis</taxon>
        <taxon>Candidatus Caccousia</taxon>
    </lineage>
</organism>
<dbReference type="EMBL" id="DVGZ01000002">
    <property type="protein sequence ID" value="HIR46066.1"/>
    <property type="molecule type" value="Genomic_DNA"/>
</dbReference>
<feature type="transmembrane region" description="Helical" evidence="1">
    <location>
        <begin position="38"/>
        <end position="59"/>
    </location>
</feature>
<keyword evidence="1" id="KW-0812">Transmembrane</keyword>
<reference evidence="2" key="2">
    <citation type="journal article" date="2021" name="PeerJ">
        <title>Extensive microbial diversity within the chicken gut microbiome revealed by metagenomics and culture.</title>
        <authorList>
            <person name="Gilroy R."/>
            <person name="Ravi A."/>
            <person name="Getino M."/>
            <person name="Pursley I."/>
            <person name="Horton D.L."/>
            <person name="Alikhan N.F."/>
            <person name="Baker D."/>
            <person name="Gharbi K."/>
            <person name="Hall N."/>
            <person name="Watson M."/>
            <person name="Adriaenssens E.M."/>
            <person name="Foster-Nyarko E."/>
            <person name="Jarju S."/>
            <person name="Secka A."/>
            <person name="Antonio M."/>
            <person name="Oren A."/>
            <person name="Chaudhuri R.R."/>
            <person name="La Ragione R."/>
            <person name="Hildebrand F."/>
            <person name="Pallen M.J."/>
        </authorList>
    </citation>
    <scope>NUCLEOTIDE SEQUENCE</scope>
    <source>
        <strain evidence="2">ChiSxjej1B13-7958</strain>
    </source>
</reference>
<dbReference type="PANTHER" id="PTHR37304">
    <property type="entry name" value="MEMBRANE PROTEIN-RELATED"/>
    <property type="match status" value="1"/>
</dbReference>
<keyword evidence="1" id="KW-1133">Transmembrane helix</keyword>
<keyword evidence="1" id="KW-0472">Membrane</keyword>
<feature type="transmembrane region" description="Helical" evidence="1">
    <location>
        <begin position="7"/>
        <end position="32"/>
    </location>
</feature>
<reference evidence="2" key="1">
    <citation type="submission" date="2020-10" db="EMBL/GenBank/DDBJ databases">
        <authorList>
            <person name="Gilroy R."/>
        </authorList>
    </citation>
    <scope>NUCLEOTIDE SEQUENCE</scope>
    <source>
        <strain evidence="2">ChiSxjej1B13-7958</strain>
    </source>
</reference>
<dbReference type="AlphaFoldDB" id="A0A9D1DCZ2"/>
<dbReference type="Proteomes" id="UP000824242">
    <property type="component" value="Unassembled WGS sequence"/>
</dbReference>